<organism evidence="4 5">
    <name type="scientific">Candidatus Clostridium stratigraminis</name>
    <dbReference type="NCBI Taxonomy" id="3381661"/>
    <lineage>
        <taxon>Bacteria</taxon>
        <taxon>Bacillati</taxon>
        <taxon>Bacillota</taxon>
        <taxon>Clostridia</taxon>
        <taxon>Eubacteriales</taxon>
        <taxon>Clostridiaceae</taxon>
        <taxon>Clostridium</taxon>
    </lineage>
</organism>
<evidence type="ECO:0000313" key="4">
    <source>
        <dbReference type="EMBL" id="MFL0248733.1"/>
    </source>
</evidence>
<dbReference type="Pfam" id="PF13930">
    <property type="entry name" value="Endonuclea_NS_2"/>
    <property type="match status" value="1"/>
</dbReference>
<evidence type="ECO:0000259" key="3">
    <source>
        <dbReference type="Pfam" id="PF13930"/>
    </source>
</evidence>
<keyword evidence="4" id="KW-0255">Endonuclease</keyword>
<dbReference type="GO" id="GO:0004519">
    <property type="term" value="F:endonuclease activity"/>
    <property type="evidence" value="ECO:0007669"/>
    <property type="project" value="UniProtKB-KW"/>
</dbReference>
<dbReference type="InterPro" id="IPR044927">
    <property type="entry name" value="Endonuclea_NS_2"/>
</dbReference>
<evidence type="ECO:0000313" key="5">
    <source>
        <dbReference type="Proteomes" id="UP001623591"/>
    </source>
</evidence>
<keyword evidence="5" id="KW-1185">Reference proteome</keyword>
<sequence length="227" mass="25776">IVDTSFLFYILLCSDFCVYIIILTPGTWLTALESESSTIMFDEKMNEKAPYPSEAMEDLELYSKYSSGEYRYNENEYGKSANGILELEDNPQRNSTAQLSAGGESRRFDDDGGHLIGVRFGGEIGQENLEAQNRNLNRGTYKQLENSWASSLKDGKKIFANIETYKNEGSDRPEAFMGYAITENDDGSRDLDTFSFQNESASTQSEWNIEFNEIVASYDKYIENKTQ</sequence>
<accession>A0ABW8T8A7</accession>
<dbReference type="Proteomes" id="UP001623591">
    <property type="component" value="Unassembled WGS sequence"/>
</dbReference>
<name>A0ABW8T8A7_9CLOT</name>
<feature type="region of interest" description="Disordered" evidence="1">
    <location>
        <begin position="85"/>
        <end position="108"/>
    </location>
</feature>
<dbReference type="EMBL" id="JBJHZZ010000028">
    <property type="protein sequence ID" value="MFL0248733.1"/>
    <property type="molecule type" value="Genomic_DNA"/>
</dbReference>
<comment type="caution">
    <text evidence="4">The sequence shown here is derived from an EMBL/GenBank/DDBJ whole genome shotgun (WGS) entry which is preliminary data.</text>
</comment>
<dbReference type="RefSeq" id="WP_406771160.1">
    <property type="nucleotide sequence ID" value="NZ_JBJHZZ010000028.1"/>
</dbReference>
<keyword evidence="2" id="KW-0472">Membrane</keyword>
<feature type="domain" description="Type VII secretion system protein EssD-like" evidence="3">
    <location>
        <begin position="65"/>
        <end position="176"/>
    </location>
</feature>
<feature type="transmembrane region" description="Helical" evidence="2">
    <location>
        <begin position="6"/>
        <end position="31"/>
    </location>
</feature>
<evidence type="ECO:0000256" key="2">
    <source>
        <dbReference type="SAM" id="Phobius"/>
    </source>
</evidence>
<keyword evidence="4" id="KW-0378">Hydrolase</keyword>
<evidence type="ECO:0000256" key="1">
    <source>
        <dbReference type="SAM" id="MobiDB-lite"/>
    </source>
</evidence>
<feature type="non-terminal residue" evidence="4">
    <location>
        <position position="1"/>
    </location>
</feature>
<proteinExistence type="predicted"/>
<keyword evidence="2" id="KW-0812">Transmembrane</keyword>
<protein>
    <submittedName>
        <fullName evidence="4">DNA/RNA non-specific endonuclease</fullName>
    </submittedName>
</protein>
<reference evidence="4 5" key="1">
    <citation type="submission" date="2024-11" db="EMBL/GenBank/DDBJ databases">
        <authorList>
            <person name="Heng Y.C."/>
            <person name="Lim A.C.H."/>
            <person name="Lee J.K.Y."/>
            <person name="Kittelmann S."/>
        </authorList>
    </citation>
    <scope>NUCLEOTIDE SEQUENCE [LARGE SCALE GENOMIC DNA]</scope>
    <source>
        <strain evidence="4 5">WILCCON 0185</strain>
    </source>
</reference>
<keyword evidence="2" id="KW-1133">Transmembrane helix</keyword>
<gene>
    <name evidence="4" type="ORF">ACJDUG_17470</name>
</gene>
<keyword evidence="4" id="KW-0540">Nuclease</keyword>